<dbReference type="Proteomes" id="UP001281410">
    <property type="component" value="Unassembled WGS sequence"/>
</dbReference>
<organism evidence="1 2">
    <name type="scientific">Dipteronia sinensis</name>
    <dbReference type="NCBI Taxonomy" id="43782"/>
    <lineage>
        <taxon>Eukaryota</taxon>
        <taxon>Viridiplantae</taxon>
        <taxon>Streptophyta</taxon>
        <taxon>Embryophyta</taxon>
        <taxon>Tracheophyta</taxon>
        <taxon>Spermatophyta</taxon>
        <taxon>Magnoliopsida</taxon>
        <taxon>eudicotyledons</taxon>
        <taxon>Gunneridae</taxon>
        <taxon>Pentapetalae</taxon>
        <taxon>rosids</taxon>
        <taxon>malvids</taxon>
        <taxon>Sapindales</taxon>
        <taxon>Sapindaceae</taxon>
        <taxon>Hippocastanoideae</taxon>
        <taxon>Acereae</taxon>
        <taxon>Dipteronia</taxon>
    </lineage>
</organism>
<evidence type="ECO:0000313" key="2">
    <source>
        <dbReference type="Proteomes" id="UP001281410"/>
    </source>
</evidence>
<reference evidence="1" key="1">
    <citation type="journal article" date="2023" name="Plant J.">
        <title>Genome sequences and population genomics provide insights into the demographic history, inbreeding, and mutation load of two 'living fossil' tree species of Dipteronia.</title>
        <authorList>
            <person name="Feng Y."/>
            <person name="Comes H.P."/>
            <person name="Chen J."/>
            <person name="Zhu S."/>
            <person name="Lu R."/>
            <person name="Zhang X."/>
            <person name="Li P."/>
            <person name="Qiu J."/>
            <person name="Olsen K.M."/>
            <person name="Qiu Y."/>
        </authorList>
    </citation>
    <scope>NUCLEOTIDE SEQUENCE</scope>
    <source>
        <strain evidence="1">NBL</strain>
    </source>
</reference>
<evidence type="ECO:0000313" key="1">
    <source>
        <dbReference type="EMBL" id="KAK3212649.1"/>
    </source>
</evidence>
<keyword evidence="2" id="KW-1185">Reference proteome</keyword>
<name>A0AAE0AEW0_9ROSI</name>
<comment type="caution">
    <text evidence="1">The sequence shown here is derived from an EMBL/GenBank/DDBJ whole genome shotgun (WGS) entry which is preliminary data.</text>
</comment>
<gene>
    <name evidence="1" type="ORF">Dsin_017355</name>
</gene>
<accession>A0AAE0AEW0</accession>
<dbReference type="EMBL" id="JANJYJ010000005">
    <property type="protein sequence ID" value="KAK3212649.1"/>
    <property type="molecule type" value="Genomic_DNA"/>
</dbReference>
<sequence length="144" mass="16402">MVNANPICREVKVINDTKHVVEMKESRQASPSGFYHTQIQIGPSCNKHISATIFDENAKMSLRPTVIKIYLNGVYINQALTPQDFINFVQISFRFDESGNLLVTGVKATLYDQLSRIRIFRLLTGGDYSGREEEIIIFHEHEPS</sequence>
<protein>
    <submittedName>
        <fullName evidence="1">Uncharacterized protein</fullName>
    </submittedName>
</protein>
<proteinExistence type="predicted"/>
<dbReference type="AlphaFoldDB" id="A0AAE0AEW0"/>